<accession>A0A8X6PI08</accession>
<evidence type="ECO:0000313" key="13">
    <source>
        <dbReference type="Proteomes" id="UP000887013"/>
    </source>
</evidence>
<feature type="binding site" description="axial binding residue" evidence="11">
    <location>
        <position position="64"/>
    </location>
    <ligand>
        <name>heme</name>
        <dbReference type="ChEBI" id="CHEBI:30413"/>
    </ligand>
    <ligandPart>
        <name>Fe</name>
        <dbReference type="ChEBI" id="CHEBI:18248"/>
    </ligandPart>
</feature>
<evidence type="ECO:0008006" key="14">
    <source>
        <dbReference type="Google" id="ProtNLM"/>
    </source>
</evidence>
<evidence type="ECO:0000256" key="2">
    <source>
        <dbReference type="ARBA" id="ARBA00003690"/>
    </source>
</evidence>
<evidence type="ECO:0000256" key="9">
    <source>
        <dbReference type="ARBA" id="ARBA00023033"/>
    </source>
</evidence>
<evidence type="ECO:0000256" key="3">
    <source>
        <dbReference type="ARBA" id="ARBA00004586"/>
    </source>
</evidence>
<keyword evidence="9" id="KW-0503">Monooxygenase</keyword>
<comment type="similarity">
    <text evidence="4">Belongs to the cytochrome P450 family.</text>
</comment>
<comment type="function">
    <text evidence="2">May be involved in the metabolism of insect hormones and in the breakdown of synthetic insecticides.</text>
</comment>
<evidence type="ECO:0000256" key="5">
    <source>
        <dbReference type="ARBA" id="ARBA00022617"/>
    </source>
</evidence>
<dbReference type="GO" id="GO:0020037">
    <property type="term" value="F:heme binding"/>
    <property type="evidence" value="ECO:0007669"/>
    <property type="project" value="InterPro"/>
</dbReference>
<gene>
    <name evidence="12" type="ORF">NPIL_33631</name>
</gene>
<dbReference type="Pfam" id="PF00067">
    <property type="entry name" value="p450"/>
    <property type="match status" value="1"/>
</dbReference>
<evidence type="ECO:0000256" key="8">
    <source>
        <dbReference type="ARBA" id="ARBA00023004"/>
    </source>
</evidence>
<dbReference type="GO" id="GO:0005789">
    <property type="term" value="C:endoplasmic reticulum membrane"/>
    <property type="evidence" value="ECO:0007669"/>
    <property type="project" value="UniProtKB-SubCell"/>
</dbReference>
<keyword evidence="5 11" id="KW-0349">Heme</keyword>
<dbReference type="OrthoDB" id="1372046at2759"/>
<evidence type="ECO:0000256" key="1">
    <source>
        <dbReference type="ARBA" id="ARBA00001971"/>
    </source>
</evidence>
<dbReference type="InterPro" id="IPR050196">
    <property type="entry name" value="Cytochrome_P450_Monoox"/>
</dbReference>
<comment type="cofactor">
    <cofactor evidence="1 11">
        <name>heme</name>
        <dbReference type="ChEBI" id="CHEBI:30413"/>
    </cofactor>
</comment>
<name>A0A8X6PI08_NEPPI</name>
<keyword evidence="7" id="KW-0256">Endoplasmic reticulum</keyword>
<dbReference type="PANTHER" id="PTHR24291">
    <property type="entry name" value="CYTOCHROME P450 FAMILY 4"/>
    <property type="match status" value="1"/>
</dbReference>
<dbReference type="AlphaFoldDB" id="A0A8X6PI08"/>
<protein>
    <recommendedName>
        <fullName evidence="14">Cytochrome P450</fullName>
    </recommendedName>
</protein>
<comment type="subcellular location">
    <subcellularLocation>
        <location evidence="3">Endoplasmic reticulum membrane</location>
    </subcellularLocation>
</comment>
<dbReference type="PRINTS" id="PR00465">
    <property type="entry name" value="EP450IV"/>
</dbReference>
<dbReference type="SUPFAM" id="SSF48264">
    <property type="entry name" value="Cytochrome P450"/>
    <property type="match status" value="1"/>
</dbReference>
<keyword evidence="13" id="KW-1185">Reference proteome</keyword>
<dbReference type="Proteomes" id="UP000887013">
    <property type="component" value="Unassembled WGS sequence"/>
</dbReference>
<dbReference type="Gene3D" id="1.10.630.10">
    <property type="entry name" value="Cytochrome P450"/>
    <property type="match status" value="1"/>
</dbReference>
<dbReference type="GO" id="GO:0004497">
    <property type="term" value="F:monooxygenase activity"/>
    <property type="evidence" value="ECO:0007669"/>
    <property type="project" value="UniProtKB-KW"/>
</dbReference>
<dbReference type="InterPro" id="IPR001128">
    <property type="entry name" value="Cyt_P450"/>
</dbReference>
<dbReference type="InterPro" id="IPR036396">
    <property type="entry name" value="Cyt_P450_sf"/>
</dbReference>
<reference evidence="12" key="1">
    <citation type="submission" date="2020-08" db="EMBL/GenBank/DDBJ databases">
        <title>Multicomponent nature underlies the extraordinary mechanical properties of spider dragline silk.</title>
        <authorList>
            <person name="Kono N."/>
            <person name="Nakamura H."/>
            <person name="Mori M."/>
            <person name="Yoshida Y."/>
            <person name="Ohtoshi R."/>
            <person name="Malay A.D."/>
            <person name="Moran D.A.P."/>
            <person name="Tomita M."/>
            <person name="Numata K."/>
            <person name="Arakawa K."/>
        </authorList>
    </citation>
    <scope>NUCLEOTIDE SEQUENCE</scope>
</reference>
<organism evidence="12 13">
    <name type="scientific">Nephila pilipes</name>
    <name type="common">Giant wood spider</name>
    <name type="synonym">Nephila maculata</name>
    <dbReference type="NCBI Taxonomy" id="299642"/>
    <lineage>
        <taxon>Eukaryota</taxon>
        <taxon>Metazoa</taxon>
        <taxon>Ecdysozoa</taxon>
        <taxon>Arthropoda</taxon>
        <taxon>Chelicerata</taxon>
        <taxon>Arachnida</taxon>
        <taxon>Araneae</taxon>
        <taxon>Araneomorphae</taxon>
        <taxon>Entelegynae</taxon>
        <taxon>Araneoidea</taxon>
        <taxon>Nephilidae</taxon>
        <taxon>Nephila</taxon>
    </lineage>
</organism>
<evidence type="ECO:0000256" key="6">
    <source>
        <dbReference type="ARBA" id="ARBA00022723"/>
    </source>
</evidence>
<evidence type="ECO:0000256" key="7">
    <source>
        <dbReference type="ARBA" id="ARBA00022824"/>
    </source>
</evidence>
<dbReference type="EMBL" id="BMAW01115957">
    <property type="protein sequence ID" value="GFT68457.1"/>
    <property type="molecule type" value="Genomic_DNA"/>
</dbReference>
<comment type="caution">
    <text evidence="12">The sequence shown here is derived from an EMBL/GenBank/DDBJ whole genome shotgun (WGS) entry which is preliminary data.</text>
</comment>
<keyword evidence="8 11" id="KW-0408">Iron</keyword>
<evidence type="ECO:0000313" key="12">
    <source>
        <dbReference type="EMBL" id="GFT68457.1"/>
    </source>
</evidence>
<proteinExistence type="inferred from homology"/>
<dbReference type="InterPro" id="IPR002403">
    <property type="entry name" value="Cyt_P450_E_grp-IV"/>
</dbReference>
<evidence type="ECO:0000256" key="4">
    <source>
        <dbReference type="ARBA" id="ARBA00010617"/>
    </source>
</evidence>
<dbReference type="PANTHER" id="PTHR24291:SF189">
    <property type="entry name" value="CYTOCHROME P450 4C3-RELATED"/>
    <property type="match status" value="1"/>
</dbReference>
<evidence type="ECO:0000256" key="11">
    <source>
        <dbReference type="PIRSR" id="PIRSR602403-1"/>
    </source>
</evidence>
<dbReference type="GO" id="GO:0016705">
    <property type="term" value="F:oxidoreductase activity, acting on paired donors, with incorporation or reduction of molecular oxygen"/>
    <property type="evidence" value="ECO:0007669"/>
    <property type="project" value="InterPro"/>
</dbReference>
<evidence type="ECO:0000256" key="10">
    <source>
        <dbReference type="ARBA" id="ARBA00023136"/>
    </source>
</evidence>
<dbReference type="GO" id="GO:0005506">
    <property type="term" value="F:iron ion binding"/>
    <property type="evidence" value="ECO:0007669"/>
    <property type="project" value="InterPro"/>
</dbReference>
<feature type="non-terminal residue" evidence="12">
    <location>
        <position position="1"/>
    </location>
</feature>
<keyword evidence="10" id="KW-0472">Membrane</keyword>
<keyword evidence="6 11" id="KW-0479">Metal-binding</keyword>
<sequence>YLTKEGGYTIPKGTTCVALIYFLHKDKDVFPDPEKFDPDRFLPENSVKIPEYGYIPFSAGPRNCIVNQGQEESCAGDLNPADLPCNIVRYTLCWLEDGGRSCWLDEKEKCGLSWLSPDEIAVNAEKENQVYLPLKWCPKLRKWTRQVGCQPIQTPPDEGRKLKAVQKFKSWILRIFLVQTQRYRSGVREEATNNNL</sequence>
<keyword evidence="9" id="KW-0560">Oxidoreductase</keyword>